<dbReference type="Proteomes" id="UP000030746">
    <property type="component" value="Unassembled WGS sequence"/>
</dbReference>
<keyword evidence="4" id="KW-0479">Metal-binding</keyword>
<dbReference type="GO" id="GO:0010185">
    <property type="term" value="P:regulation of cellular defense response"/>
    <property type="evidence" value="ECO:0007669"/>
    <property type="project" value="UniProtKB-ARBA"/>
</dbReference>
<dbReference type="InterPro" id="IPR051941">
    <property type="entry name" value="BG_Antigen-Binding_Lectin"/>
</dbReference>
<evidence type="ECO:0000256" key="1">
    <source>
        <dbReference type="ARBA" id="ARBA00002219"/>
    </source>
</evidence>
<feature type="signal peptide" evidence="8">
    <location>
        <begin position="1"/>
        <end position="23"/>
    </location>
</feature>
<evidence type="ECO:0000313" key="10">
    <source>
        <dbReference type="EMBL" id="ESO95097.1"/>
    </source>
</evidence>
<feature type="domain" description="Fucolectin tachylectin-4 pentraxin-1" evidence="9">
    <location>
        <begin position="28"/>
        <end position="157"/>
    </location>
</feature>
<dbReference type="EMBL" id="KB201701">
    <property type="protein sequence ID" value="ESO95097.1"/>
    <property type="molecule type" value="Genomic_DNA"/>
</dbReference>
<gene>
    <name evidence="10" type="ORF">LOTGIDRAFT_160858</name>
</gene>
<evidence type="ECO:0000256" key="6">
    <source>
        <dbReference type="ARBA" id="ARBA00022837"/>
    </source>
</evidence>
<dbReference type="PANTHER" id="PTHR45713:SF6">
    <property type="entry name" value="F5_8 TYPE C DOMAIN-CONTAINING PROTEIN"/>
    <property type="match status" value="1"/>
</dbReference>
<dbReference type="GeneID" id="20238512"/>
<dbReference type="AlphaFoldDB" id="V4AE00"/>
<dbReference type="KEGG" id="lgi:LOTGIDRAFT_160858"/>
<keyword evidence="6" id="KW-0106">Calcium</keyword>
<evidence type="ECO:0000256" key="5">
    <source>
        <dbReference type="ARBA" id="ARBA00022734"/>
    </source>
</evidence>
<dbReference type="GO" id="GO:0042806">
    <property type="term" value="F:fucose binding"/>
    <property type="evidence" value="ECO:0007669"/>
    <property type="project" value="UniProtKB-ARBA"/>
</dbReference>
<proteinExistence type="inferred from homology"/>
<keyword evidence="11" id="KW-1185">Reference proteome</keyword>
<comment type="function">
    <text evidence="1">Acts as a defensive agent. Recognizes blood group fucosylated oligosaccharides including A, B, H and Lewis B-type antigens. Does not recognize Lewis A antigen and has low affinity for monovalent haptens.</text>
</comment>
<evidence type="ECO:0000256" key="7">
    <source>
        <dbReference type="ARBA" id="ARBA00023157"/>
    </source>
</evidence>
<dbReference type="CTD" id="20238512"/>
<keyword evidence="7" id="KW-1015">Disulfide bond</keyword>
<dbReference type="HOGENOM" id="CLU_1662775_0_0_1"/>
<evidence type="ECO:0000256" key="2">
    <source>
        <dbReference type="ARBA" id="ARBA00010147"/>
    </source>
</evidence>
<dbReference type="SUPFAM" id="SSF49785">
    <property type="entry name" value="Galactose-binding domain-like"/>
    <property type="match status" value="1"/>
</dbReference>
<evidence type="ECO:0000256" key="8">
    <source>
        <dbReference type="SAM" id="SignalP"/>
    </source>
</evidence>
<keyword evidence="8" id="KW-0732">Signal</keyword>
<dbReference type="OrthoDB" id="6102375at2759"/>
<dbReference type="SMART" id="SM00607">
    <property type="entry name" value="FTP"/>
    <property type="match status" value="1"/>
</dbReference>
<comment type="similarity">
    <text evidence="2">Belongs to the fucolectin family.</text>
</comment>
<organism evidence="10 11">
    <name type="scientific">Lottia gigantea</name>
    <name type="common">Giant owl limpet</name>
    <dbReference type="NCBI Taxonomy" id="225164"/>
    <lineage>
        <taxon>Eukaryota</taxon>
        <taxon>Metazoa</taxon>
        <taxon>Spiralia</taxon>
        <taxon>Lophotrochozoa</taxon>
        <taxon>Mollusca</taxon>
        <taxon>Gastropoda</taxon>
        <taxon>Patellogastropoda</taxon>
        <taxon>Lottioidea</taxon>
        <taxon>Lottiidae</taxon>
        <taxon>Lottia</taxon>
    </lineage>
</organism>
<dbReference type="GO" id="GO:0001868">
    <property type="term" value="P:regulation of complement activation, lectin pathway"/>
    <property type="evidence" value="ECO:0007669"/>
    <property type="project" value="UniProtKB-ARBA"/>
</dbReference>
<dbReference type="InterPro" id="IPR008979">
    <property type="entry name" value="Galactose-bd-like_sf"/>
</dbReference>
<evidence type="ECO:0000256" key="4">
    <source>
        <dbReference type="ARBA" id="ARBA00022723"/>
    </source>
</evidence>
<evidence type="ECO:0000256" key="3">
    <source>
        <dbReference type="ARBA" id="ARBA00011233"/>
    </source>
</evidence>
<dbReference type="Pfam" id="PF22633">
    <property type="entry name" value="F5_F8_type_C_2"/>
    <property type="match status" value="1"/>
</dbReference>
<dbReference type="RefSeq" id="XP_009054289.1">
    <property type="nucleotide sequence ID" value="XM_009056041.1"/>
</dbReference>
<sequence>MAPNIQSVLNLLVLLVIISKVSANTPNGSNLALGKTAIQSSNYLEYTAGKAVDGNTSGYFQEDSCSHTYQYSRNVSEWWEVDLGSVYDITDIIIYNRIDCCELTFVVSDFINIIIGTAELTIWNSSSVKSGPCHIMVNVLKYGHILNIYIYTITKCNPS</sequence>
<dbReference type="GO" id="GO:0046872">
    <property type="term" value="F:metal ion binding"/>
    <property type="evidence" value="ECO:0007669"/>
    <property type="project" value="UniProtKB-KW"/>
</dbReference>
<dbReference type="InterPro" id="IPR006585">
    <property type="entry name" value="FTP1"/>
</dbReference>
<keyword evidence="5" id="KW-0430">Lectin</keyword>
<evidence type="ECO:0000313" key="11">
    <source>
        <dbReference type="Proteomes" id="UP000030746"/>
    </source>
</evidence>
<protein>
    <recommendedName>
        <fullName evidence="9">Fucolectin tachylectin-4 pentraxin-1 domain-containing protein</fullName>
    </recommendedName>
</protein>
<reference evidence="10 11" key="1">
    <citation type="journal article" date="2013" name="Nature">
        <title>Insights into bilaterian evolution from three spiralian genomes.</title>
        <authorList>
            <person name="Simakov O."/>
            <person name="Marletaz F."/>
            <person name="Cho S.J."/>
            <person name="Edsinger-Gonzales E."/>
            <person name="Havlak P."/>
            <person name="Hellsten U."/>
            <person name="Kuo D.H."/>
            <person name="Larsson T."/>
            <person name="Lv J."/>
            <person name="Arendt D."/>
            <person name="Savage R."/>
            <person name="Osoegawa K."/>
            <person name="de Jong P."/>
            <person name="Grimwood J."/>
            <person name="Chapman J.A."/>
            <person name="Shapiro H."/>
            <person name="Aerts A."/>
            <person name="Otillar R.P."/>
            <person name="Terry A.Y."/>
            <person name="Boore J.L."/>
            <person name="Grigoriev I.V."/>
            <person name="Lindberg D.R."/>
            <person name="Seaver E.C."/>
            <person name="Weisblat D.A."/>
            <person name="Putnam N.H."/>
            <person name="Rokhsar D.S."/>
        </authorList>
    </citation>
    <scope>NUCLEOTIDE SEQUENCE [LARGE SCALE GENOMIC DNA]</scope>
</reference>
<name>V4AE00_LOTGI</name>
<comment type="subunit">
    <text evidence="3">Homotrimer.</text>
</comment>
<evidence type="ECO:0000259" key="9">
    <source>
        <dbReference type="SMART" id="SM00607"/>
    </source>
</evidence>
<dbReference type="PANTHER" id="PTHR45713">
    <property type="entry name" value="FTP DOMAIN-CONTAINING PROTEIN"/>
    <property type="match status" value="1"/>
</dbReference>
<feature type="chain" id="PRO_5004715964" description="Fucolectin tachylectin-4 pentraxin-1 domain-containing protein" evidence="8">
    <location>
        <begin position="24"/>
        <end position="159"/>
    </location>
</feature>
<accession>V4AE00</accession>
<dbReference type="STRING" id="225164.V4AE00"/>
<dbReference type="Gene3D" id="2.60.120.260">
    <property type="entry name" value="Galactose-binding domain-like"/>
    <property type="match status" value="1"/>
</dbReference>